<dbReference type="VEuPathDB" id="FungiDB:FUN_016431"/>
<dbReference type="Proteomes" id="UP000234323">
    <property type="component" value="Unassembled WGS sequence"/>
</dbReference>
<comment type="caution">
    <text evidence="1">The sequence shown here is derived from an EMBL/GenBank/DDBJ whole genome shotgun (WGS) entry which is preliminary data.</text>
</comment>
<organism evidence="1 2">
    <name type="scientific">Rhizophagus irregularis</name>
    <dbReference type="NCBI Taxonomy" id="588596"/>
    <lineage>
        <taxon>Eukaryota</taxon>
        <taxon>Fungi</taxon>
        <taxon>Fungi incertae sedis</taxon>
        <taxon>Mucoromycota</taxon>
        <taxon>Glomeromycotina</taxon>
        <taxon>Glomeromycetes</taxon>
        <taxon>Glomerales</taxon>
        <taxon>Glomeraceae</taxon>
        <taxon>Rhizophagus</taxon>
    </lineage>
</organism>
<proteinExistence type="predicted"/>
<reference evidence="1 2" key="1">
    <citation type="submission" date="2015-10" db="EMBL/GenBank/DDBJ databases">
        <title>Genome analyses suggest a sexual origin of heterokaryosis in a supposedly ancient asexual fungus.</title>
        <authorList>
            <person name="Ropars J."/>
            <person name="Sedzielewska K."/>
            <person name="Noel J."/>
            <person name="Charron P."/>
            <person name="Farinelli L."/>
            <person name="Marton T."/>
            <person name="Kruger M."/>
            <person name="Pelin A."/>
            <person name="Brachmann A."/>
            <person name="Corradi N."/>
        </authorList>
    </citation>
    <scope>NUCLEOTIDE SEQUENCE [LARGE SCALE GENOMIC DNA]</scope>
    <source>
        <strain evidence="1 2">A4</strain>
    </source>
</reference>
<dbReference type="AlphaFoldDB" id="A0A2I1G3R1"/>
<name>A0A2I1G3R1_9GLOM</name>
<gene>
    <name evidence="1" type="ORF">RhiirA4_454792</name>
</gene>
<evidence type="ECO:0000313" key="2">
    <source>
        <dbReference type="Proteomes" id="UP000234323"/>
    </source>
</evidence>
<evidence type="ECO:0000313" key="1">
    <source>
        <dbReference type="EMBL" id="PKY41250.1"/>
    </source>
</evidence>
<sequence>MEINFIQKKKPATDVVTVKCKIKRLVISAGTVDPDANFPIMSEDITKRSKLEIDTKEKHDLRGIATTPTKSLGIVRNVPVNFASGCTIYTDFAVVKYPKLMLILPNTLLDKYNYDLLVSKRKLRLECNGKEFFIPINMHKVKNKLKVNCANIIPECDASSTSDCILQDLSQDDSLKKSEL</sequence>
<dbReference type="InterPro" id="IPR021109">
    <property type="entry name" value="Peptidase_aspartic_dom_sf"/>
</dbReference>
<dbReference type="EMBL" id="LLXI01000140">
    <property type="protein sequence ID" value="PKY41250.1"/>
    <property type="molecule type" value="Genomic_DNA"/>
</dbReference>
<keyword evidence="2" id="KW-1185">Reference proteome</keyword>
<protein>
    <submittedName>
        <fullName evidence="1">Uncharacterized protein</fullName>
    </submittedName>
</protein>
<dbReference type="Gene3D" id="2.40.70.10">
    <property type="entry name" value="Acid Proteases"/>
    <property type="match status" value="1"/>
</dbReference>
<accession>A0A2I1G3R1</accession>